<dbReference type="EMBL" id="JBHRSP010000014">
    <property type="protein sequence ID" value="MFC3073012.1"/>
    <property type="molecule type" value="Genomic_DNA"/>
</dbReference>
<reference evidence="3" key="1">
    <citation type="journal article" date="2019" name="Int. J. Syst. Evol. Microbiol.">
        <title>The Global Catalogue of Microorganisms (GCM) 10K type strain sequencing project: providing services to taxonomists for standard genome sequencing and annotation.</title>
        <authorList>
            <consortium name="The Broad Institute Genomics Platform"/>
            <consortium name="The Broad Institute Genome Sequencing Center for Infectious Disease"/>
            <person name="Wu L."/>
            <person name="Ma J."/>
        </authorList>
    </citation>
    <scope>NUCLEOTIDE SEQUENCE [LARGE SCALE GENOMIC DNA]</scope>
    <source>
        <strain evidence="3">KCTC 52677</strain>
    </source>
</reference>
<feature type="region of interest" description="Disordered" evidence="1">
    <location>
        <begin position="1"/>
        <end position="41"/>
    </location>
</feature>
<sequence>MVDAVSLSGNGFGVAGPRPAAETRPAAVPAPTPAAAPVPQADAADVGDLDFLYGPSGEPQGSGRLAMTSDTLTAFLTSLMRPAADAGEAAQAGEAAPAAAGRSVVAQLYGQF</sequence>
<evidence type="ECO:0000313" key="3">
    <source>
        <dbReference type="Proteomes" id="UP001595377"/>
    </source>
</evidence>
<keyword evidence="3" id="KW-1185">Reference proteome</keyword>
<dbReference type="RefSeq" id="WP_257317057.1">
    <property type="nucleotide sequence ID" value="NZ_JANFDG010000025.1"/>
</dbReference>
<gene>
    <name evidence="2" type="ORF">ACFOHH_07860</name>
</gene>
<dbReference type="Proteomes" id="UP001595377">
    <property type="component" value="Unassembled WGS sequence"/>
</dbReference>
<name>A0ABV7DFD7_9HYPH</name>
<organism evidence="2 3">
    <name type="scientific">Shinella pollutisoli</name>
    <dbReference type="NCBI Taxonomy" id="2250594"/>
    <lineage>
        <taxon>Bacteria</taxon>
        <taxon>Pseudomonadati</taxon>
        <taxon>Pseudomonadota</taxon>
        <taxon>Alphaproteobacteria</taxon>
        <taxon>Hyphomicrobiales</taxon>
        <taxon>Rhizobiaceae</taxon>
        <taxon>Shinella</taxon>
    </lineage>
</organism>
<evidence type="ECO:0000313" key="2">
    <source>
        <dbReference type="EMBL" id="MFC3073012.1"/>
    </source>
</evidence>
<proteinExistence type="predicted"/>
<protein>
    <submittedName>
        <fullName evidence="2">Uncharacterized protein</fullName>
    </submittedName>
</protein>
<comment type="caution">
    <text evidence="2">The sequence shown here is derived from an EMBL/GenBank/DDBJ whole genome shotgun (WGS) entry which is preliminary data.</text>
</comment>
<feature type="compositionally biased region" description="Low complexity" evidence="1">
    <location>
        <begin position="15"/>
        <end position="27"/>
    </location>
</feature>
<evidence type="ECO:0000256" key="1">
    <source>
        <dbReference type="SAM" id="MobiDB-lite"/>
    </source>
</evidence>
<accession>A0ABV7DFD7</accession>